<sequence length="398" mass="44122">MQLTDMNVSLTGALAIGRSGVDRPASCVEFLQNNNNPTVRPASTDCSHPAMAPSVFFSPWLIHVIPCTIPYPVPSSQTVREGFAWLIWHVLRVTPALAAAVTAQGWEVPHFMQDTGYILAMSDWRQEIANTRKGEWVPVRGGFFCGVQLLIQLADAIRDMRNSWLSWKTQLALVLPTDGDNLIDPSADFSLAASMMAKGEGRCTTPEMKKQTGNQDNGEEAKKQNQDKREGRYSQASKSPERSAYLESDHRPDSPVTTDHLGHDTKPASLAGVVMLGTFSLRRRVRFHPNRYPRQRLHTSATSCLLFQPIPVLLVGYPSRNMETDGGGADGRVEERRYAGDAACMQGMQMSYQTFSLSDSLRGKRDEPRVALKPNKQRVIILLDASRLVSASYPLPSH</sequence>
<reference evidence="3" key="1">
    <citation type="journal article" date="2017" name="Genome Biol.">
        <title>Comparative genomics reveals high biological diversity and specific adaptations in the industrially and medically important fungal genus Aspergillus.</title>
        <authorList>
            <person name="de Vries R.P."/>
            <person name="Riley R."/>
            <person name="Wiebenga A."/>
            <person name="Aguilar-Osorio G."/>
            <person name="Amillis S."/>
            <person name="Uchima C.A."/>
            <person name="Anderluh G."/>
            <person name="Asadollahi M."/>
            <person name="Askin M."/>
            <person name="Barry K."/>
            <person name="Battaglia E."/>
            <person name="Bayram O."/>
            <person name="Benocci T."/>
            <person name="Braus-Stromeyer S.A."/>
            <person name="Caldana C."/>
            <person name="Canovas D."/>
            <person name="Cerqueira G.C."/>
            <person name="Chen F."/>
            <person name="Chen W."/>
            <person name="Choi C."/>
            <person name="Clum A."/>
            <person name="Dos Santos R.A."/>
            <person name="Damasio A.R."/>
            <person name="Diallinas G."/>
            <person name="Emri T."/>
            <person name="Fekete E."/>
            <person name="Flipphi M."/>
            <person name="Freyberg S."/>
            <person name="Gallo A."/>
            <person name="Gournas C."/>
            <person name="Habgood R."/>
            <person name="Hainaut M."/>
            <person name="Harispe M.L."/>
            <person name="Henrissat B."/>
            <person name="Hilden K.S."/>
            <person name="Hope R."/>
            <person name="Hossain A."/>
            <person name="Karabika E."/>
            <person name="Karaffa L."/>
            <person name="Karanyi Z."/>
            <person name="Krasevec N."/>
            <person name="Kuo A."/>
            <person name="Kusch H."/>
            <person name="LaButti K."/>
            <person name="Lagendijk E.L."/>
            <person name="Lapidus A."/>
            <person name="Levasseur A."/>
            <person name="Lindquist E."/>
            <person name="Lipzen A."/>
            <person name="Logrieco A.F."/>
            <person name="MacCabe A."/>
            <person name="Maekelae M.R."/>
            <person name="Malavazi I."/>
            <person name="Melin P."/>
            <person name="Meyer V."/>
            <person name="Mielnichuk N."/>
            <person name="Miskei M."/>
            <person name="Molnar A.P."/>
            <person name="Mule G."/>
            <person name="Ngan C.Y."/>
            <person name="Orejas M."/>
            <person name="Orosz E."/>
            <person name="Ouedraogo J.P."/>
            <person name="Overkamp K.M."/>
            <person name="Park H.-S."/>
            <person name="Perrone G."/>
            <person name="Piumi F."/>
            <person name="Punt P.J."/>
            <person name="Ram A.F."/>
            <person name="Ramon A."/>
            <person name="Rauscher S."/>
            <person name="Record E."/>
            <person name="Riano-Pachon D.M."/>
            <person name="Robert V."/>
            <person name="Roehrig J."/>
            <person name="Ruller R."/>
            <person name="Salamov A."/>
            <person name="Salih N.S."/>
            <person name="Samson R.A."/>
            <person name="Sandor E."/>
            <person name="Sanguinetti M."/>
            <person name="Schuetze T."/>
            <person name="Sepcic K."/>
            <person name="Shelest E."/>
            <person name="Sherlock G."/>
            <person name="Sophianopoulou V."/>
            <person name="Squina F.M."/>
            <person name="Sun H."/>
            <person name="Susca A."/>
            <person name="Todd R.B."/>
            <person name="Tsang A."/>
            <person name="Unkles S.E."/>
            <person name="van de Wiele N."/>
            <person name="van Rossen-Uffink D."/>
            <person name="Oliveira J.V."/>
            <person name="Vesth T.C."/>
            <person name="Visser J."/>
            <person name="Yu J.-H."/>
            <person name="Zhou M."/>
            <person name="Andersen M.R."/>
            <person name="Archer D.B."/>
            <person name="Baker S.E."/>
            <person name="Benoit I."/>
            <person name="Brakhage A.A."/>
            <person name="Braus G.H."/>
            <person name="Fischer R."/>
            <person name="Frisvad J.C."/>
            <person name="Goldman G.H."/>
            <person name="Houbraken J."/>
            <person name="Oakley B."/>
            <person name="Pocsi I."/>
            <person name="Scazzocchio C."/>
            <person name="Seiboth B."/>
            <person name="vanKuyk P.A."/>
            <person name="Wortman J."/>
            <person name="Dyer P.S."/>
            <person name="Grigoriev I.V."/>
        </authorList>
    </citation>
    <scope>NUCLEOTIDE SEQUENCE [LARGE SCALE GENOMIC DNA]</scope>
    <source>
        <strain evidence="3">CBS 106.47</strain>
    </source>
</reference>
<accession>A0A1M3T968</accession>
<protein>
    <submittedName>
        <fullName evidence="2">Uncharacterized protein</fullName>
    </submittedName>
</protein>
<feature type="compositionally biased region" description="Basic and acidic residues" evidence="1">
    <location>
        <begin position="219"/>
        <end position="232"/>
    </location>
</feature>
<evidence type="ECO:0000313" key="3">
    <source>
        <dbReference type="Proteomes" id="UP000184063"/>
    </source>
</evidence>
<dbReference type="AlphaFoldDB" id="A0A1M3T968"/>
<dbReference type="Proteomes" id="UP000184063">
    <property type="component" value="Unassembled WGS sequence"/>
</dbReference>
<feature type="region of interest" description="Disordered" evidence="1">
    <location>
        <begin position="200"/>
        <end position="266"/>
    </location>
</feature>
<evidence type="ECO:0000256" key="1">
    <source>
        <dbReference type="SAM" id="MobiDB-lite"/>
    </source>
</evidence>
<gene>
    <name evidence="2" type="ORF">ASPFODRAFT_63461</name>
</gene>
<organism evidence="2 3">
    <name type="scientific">Aspergillus luchuensis (strain CBS 106.47)</name>
    <dbReference type="NCBI Taxonomy" id="1137211"/>
    <lineage>
        <taxon>Eukaryota</taxon>
        <taxon>Fungi</taxon>
        <taxon>Dikarya</taxon>
        <taxon>Ascomycota</taxon>
        <taxon>Pezizomycotina</taxon>
        <taxon>Eurotiomycetes</taxon>
        <taxon>Eurotiomycetidae</taxon>
        <taxon>Eurotiales</taxon>
        <taxon>Aspergillaceae</taxon>
        <taxon>Aspergillus</taxon>
        <taxon>Aspergillus subgen. Circumdati</taxon>
    </lineage>
</organism>
<evidence type="ECO:0000313" key="2">
    <source>
        <dbReference type="EMBL" id="OJZ83286.1"/>
    </source>
</evidence>
<dbReference type="VEuPathDB" id="FungiDB:ASPFODRAFT_63461"/>
<dbReference type="EMBL" id="KV878246">
    <property type="protein sequence ID" value="OJZ83286.1"/>
    <property type="molecule type" value="Genomic_DNA"/>
</dbReference>
<name>A0A1M3T968_ASPLC</name>
<proteinExistence type="predicted"/>